<gene>
    <name evidence="3" type="ORF">VSDG_04717</name>
</gene>
<dbReference type="EMBL" id="LJZO01000017">
    <property type="protein sequence ID" value="ROV97338.1"/>
    <property type="molecule type" value="Genomic_DNA"/>
</dbReference>
<proteinExistence type="predicted"/>
<accession>A0A423W1Y4</accession>
<dbReference type="AlphaFoldDB" id="A0A423W1Y4"/>
<evidence type="ECO:0000256" key="2">
    <source>
        <dbReference type="SAM" id="MobiDB-lite"/>
    </source>
</evidence>
<name>A0A423W1Y4_CYTCH</name>
<evidence type="ECO:0000313" key="4">
    <source>
        <dbReference type="Proteomes" id="UP000284375"/>
    </source>
</evidence>
<feature type="region of interest" description="Disordered" evidence="2">
    <location>
        <begin position="1"/>
        <end position="22"/>
    </location>
</feature>
<sequence>MPPKKSATAAAGDSSGEDEINVNKVVETKKELDKIRKERDRKRAQLQADLDEKLDSLRTRIRQSVMAHTQQLYSPHWVSCCFVRVRGRWLTLSIHNSGGIHQRNVNRLLPAIEARDAILQTIGDKLAEIQVAGEEIATYLDGAYEHRLNKAESFLLSAEDQTGHQDKNVKAGAA</sequence>
<organism evidence="3 4">
    <name type="scientific">Cytospora chrysosperma</name>
    <name type="common">Cytospora canker fungus</name>
    <name type="synonym">Sphaeria chrysosperma</name>
    <dbReference type="NCBI Taxonomy" id="252740"/>
    <lineage>
        <taxon>Eukaryota</taxon>
        <taxon>Fungi</taxon>
        <taxon>Dikarya</taxon>
        <taxon>Ascomycota</taxon>
        <taxon>Pezizomycotina</taxon>
        <taxon>Sordariomycetes</taxon>
        <taxon>Sordariomycetidae</taxon>
        <taxon>Diaporthales</taxon>
        <taxon>Cytosporaceae</taxon>
        <taxon>Cytospora</taxon>
    </lineage>
</organism>
<evidence type="ECO:0000256" key="1">
    <source>
        <dbReference type="SAM" id="Coils"/>
    </source>
</evidence>
<dbReference type="OrthoDB" id="5215205at2759"/>
<comment type="caution">
    <text evidence="3">The sequence shown here is derived from an EMBL/GenBank/DDBJ whole genome shotgun (WGS) entry which is preliminary data.</text>
</comment>
<dbReference type="Proteomes" id="UP000284375">
    <property type="component" value="Unassembled WGS sequence"/>
</dbReference>
<keyword evidence="1" id="KW-0175">Coiled coil</keyword>
<protein>
    <submittedName>
        <fullName evidence="3">Uncharacterized protein</fullName>
    </submittedName>
</protein>
<reference evidence="3 4" key="1">
    <citation type="submission" date="2015-09" db="EMBL/GenBank/DDBJ databases">
        <title>Host preference determinants of Valsa canker pathogens revealed by comparative genomics.</title>
        <authorList>
            <person name="Yin Z."/>
            <person name="Huang L."/>
        </authorList>
    </citation>
    <scope>NUCLEOTIDE SEQUENCE [LARGE SCALE GENOMIC DNA]</scope>
    <source>
        <strain evidence="3 4">YSFL</strain>
    </source>
</reference>
<evidence type="ECO:0000313" key="3">
    <source>
        <dbReference type="EMBL" id="ROV97338.1"/>
    </source>
</evidence>
<keyword evidence="4" id="KW-1185">Reference proteome</keyword>
<feature type="coiled-coil region" evidence="1">
    <location>
        <begin position="25"/>
        <end position="52"/>
    </location>
</feature>